<dbReference type="AlphaFoldDB" id="A0A9P7N7R9"/>
<evidence type="ECO:0000313" key="2">
    <source>
        <dbReference type="EMBL" id="KAG5995559.1"/>
    </source>
</evidence>
<dbReference type="Proteomes" id="UP000748025">
    <property type="component" value="Unassembled WGS sequence"/>
</dbReference>
<feature type="compositionally biased region" description="Basic and acidic residues" evidence="1">
    <location>
        <begin position="83"/>
        <end position="93"/>
    </location>
</feature>
<dbReference type="EMBL" id="SRPW01002129">
    <property type="protein sequence ID" value="KAG5995559.1"/>
    <property type="molecule type" value="Genomic_DNA"/>
</dbReference>
<comment type="caution">
    <text evidence="2">The sequence shown here is derived from an EMBL/GenBank/DDBJ whole genome shotgun (WGS) entry which is preliminary data.</text>
</comment>
<organism evidence="2 3">
    <name type="scientific">Claviceps pusilla</name>
    <dbReference type="NCBI Taxonomy" id="123648"/>
    <lineage>
        <taxon>Eukaryota</taxon>
        <taxon>Fungi</taxon>
        <taxon>Dikarya</taxon>
        <taxon>Ascomycota</taxon>
        <taxon>Pezizomycotina</taxon>
        <taxon>Sordariomycetes</taxon>
        <taxon>Hypocreomycetidae</taxon>
        <taxon>Hypocreales</taxon>
        <taxon>Clavicipitaceae</taxon>
        <taxon>Claviceps</taxon>
    </lineage>
</organism>
<name>A0A9P7N7R9_9HYPO</name>
<protein>
    <submittedName>
        <fullName evidence="2">Uncharacterized protein</fullName>
    </submittedName>
</protein>
<evidence type="ECO:0000256" key="1">
    <source>
        <dbReference type="SAM" id="MobiDB-lite"/>
    </source>
</evidence>
<feature type="non-terminal residue" evidence="2">
    <location>
        <position position="1"/>
    </location>
</feature>
<gene>
    <name evidence="2" type="ORF">E4U43_003011</name>
</gene>
<proteinExistence type="predicted"/>
<feature type="region of interest" description="Disordered" evidence="1">
    <location>
        <begin position="55"/>
        <end position="93"/>
    </location>
</feature>
<sequence length="93" mass="10433">QAFKEALKKDKNTQQVKILAAVSKNVFDTLLKKPLVRHDMLREKTALAFQSLGSEPGARWNHVPTSDITWKGKGAQEIQASDTKTKSEPKMKN</sequence>
<reference evidence="2" key="1">
    <citation type="journal article" date="2020" name="bioRxiv">
        <title>Whole genome comparisons of ergot fungi reveals the divergence and evolution of species within the genus Claviceps are the result of varying mechanisms driving genome evolution and host range expansion.</title>
        <authorList>
            <person name="Wyka S.A."/>
            <person name="Mondo S.J."/>
            <person name="Liu M."/>
            <person name="Dettman J."/>
            <person name="Nalam V."/>
            <person name="Broders K.D."/>
        </authorList>
    </citation>
    <scope>NUCLEOTIDE SEQUENCE</scope>
    <source>
        <strain evidence="2">CCC 602</strain>
    </source>
</reference>
<keyword evidence="3" id="KW-1185">Reference proteome</keyword>
<evidence type="ECO:0000313" key="3">
    <source>
        <dbReference type="Proteomes" id="UP000748025"/>
    </source>
</evidence>
<accession>A0A9P7N7R9</accession>